<dbReference type="Pfam" id="PF00903">
    <property type="entry name" value="Glyoxalase"/>
    <property type="match status" value="1"/>
</dbReference>
<dbReference type="Gene3D" id="3.10.180.10">
    <property type="entry name" value="2,3-Dihydroxybiphenyl 1,2-Dioxygenase, domain 1"/>
    <property type="match status" value="1"/>
</dbReference>
<dbReference type="SUPFAM" id="SSF54593">
    <property type="entry name" value="Glyoxalase/Bleomycin resistance protein/Dihydroxybiphenyl dioxygenase"/>
    <property type="match status" value="1"/>
</dbReference>
<evidence type="ECO:0000259" key="1">
    <source>
        <dbReference type="Pfam" id="PF00903"/>
    </source>
</evidence>
<sequence length="117" mass="13248">MDKVRCMVYVNDVEAVVTFWQDYLDARIVAVNAMPDGSSNVVLQVMRGVELAFFSKAFIKQYSPEVATNLPSLMFFSDHFDELHRRIPGAGKVVDQHGQLTFNFPDPEGNYFVIAQV</sequence>
<dbReference type="InterPro" id="IPR029068">
    <property type="entry name" value="Glyas_Bleomycin-R_OHBP_Dase"/>
</dbReference>
<proteinExistence type="predicted"/>
<dbReference type="RefSeq" id="WP_125072185.1">
    <property type="nucleotide sequence ID" value="NZ_QWZQ01000018.1"/>
</dbReference>
<dbReference type="InterPro" id="IPR004360">
    <property type="entry name" value="Glyas_Fos-R_dOase_dom"/>
</dbReference>
<gene>
    <name evidence="2" type="ORF">D1831_06820</name>
</gene>
<dbReference type="Proteomes" id="UP000283633">
    <property type="component" value="Unassembled WGS sequence"/>
</dbReference>
<feature type="domain" description="Glyoxalase/fosfomycin resistance/dioxygenase" evidence="1">
    <location>
        <begin position="5"/>
        <end position="112"/>
    </location>
</feature>
<organism evidence="2 3">
    <name type="scientific">Lactiplantibacillus garii</name>
    <dbReference type="NCBI Taxonomy" id="2306423"/>
    <lineage>
        <taxon>Bacteria</taxon>
        <taxon>Bacillati</taxon>
        <taxon>Bacillota</taxon>
        <taxon>Bacilli</taxon>
        <taxon>Lactobacillales</taxon>
        <taxon>Lactobacillaceae</taxon>
        <taxon>Lactiplantibacillus</taxon>
    </lineage>
</organism>
<keyword evidence="3" id="KW-1185">Reference proteome</keyword>
<evidence type="ECO:0000313" key="2">
    <source>
        <dbReference type="EMBL" id="RRK10568.1"/>
    </source>
</evidence>
<dbReference type="EMBL" id="QWZQ01000018">
    <property type="protein sequence ID" value="RRK10568.1"/>
    <property type="molecule type" value="Genomic_DNA"/>
</dbReference>
<name>A0A426D7J2_9LACO</name>
<dbReference type="OrthoDB" id="9803079at2"/>
<protein>
    <submittedName>
        <fullName evidence="2">Glyoxalase</fullName>
    </submittedName>
</protein>
<accession>A0A426D7J2</accession>
<dbReference type="AlphaFoldDB" id="A0A426D7J2"/>
<evidence type="ECO:0000313" key="3">
    <source>
        <dbReference type="Proteomes" id="UP000283633"/>
    </source>
</evidence>
<comment type="caution">
    <text evidence="2">The sequence shown here is derived from an EMBL/GenBank/DDBJ whole genome shotgun (WGS) entry which is preliminary data.</text>
</comment>
<reference evidence="2 3" key="1">
    <citation type="submission" date="2018-08" db="EMBL/GenBank/DDBJ databases">
        <title>Genome Lactobacillus garii FI11369.</title>
        <authorList>
            <person name="Diaz M."/>
            <person name="Narbad A."/>
        </authorList>
    </citation>
    <scope>NUCLEOTIDE SEQUENCE [LARGE SCALE GENOMIC DNA]</scope>
    <source>
        <strain evidence="2 3">FI11369</strain>
    </source>
</reference>